<sequence>MGQEHLPDQGPVRTLRAPDGSVVFRAFDLRQCHSEDSREPTEEKRRGHSVAMCEHDREVAMSAQSGESIDPNFIFGAVMRRWRENDRKIGLRRAADELSMNFSHLAKWERGERPVPSDMIHKLDHVYAADGLLIALHNLMARHDALLAISDSGYLSSGTFEGNLPHREDDDTMERRALLQLLTALGYGSAIPMSALETIFSHAESVIGGHENTNLEEWEESVFEYGFLYVTRPPGSLISSATTDFVEISRLLTISQTPVMRSGLLRISAQLAALLGMEFSDIGEKNASLRSWRLARRAADATEDRELRVWVRVREASYAFWTGRPGSITSRLIDDAVQIGDRTPSASLARALSVKATVSASGGDTEATRTALTDLQRAYERIPDRRRESPLWSFSERRMHWGQAYPSALIGDTTEATKAVERSLALCPADYRADIAELKLIQALSLAHDRDVTTSLDIATAATEGQPLGASRRRILGQIVDALPEKARALPAARDLHVLAASGQSA</sequence>
<dbReference type="CDD" id="cd00093">
    <property type="entry name" value="HTH_XRE"/>
    <property type="match status" value="1"/>
</dbReference>
<dbReference type="Gene3D" id="1.10.260.40">
    <property type="entry name" value="lambda repressor-like DNA-binding domains"/>
    <property type="match status" value="1"/>
</dbReference>
<keyword evidence="2" id="KW-1185">Reference proteome</keyword>
<proteinExistence type="predicted"/>
<dbReference type="GO" id="GO:0003677">
    <property type="term" value="F:DNA binding"/>
    <property type="evidence" value="ECO:0007669"/>
    <property type="project" value="InterPro"/>
</dbReference>
<reference evidence="1" key="2">
    <citation type="submission" date="2023-01" db="EMBL/GenBank/DDBJ databases">
        <authorList>
            <person name="Sun Q."/>
            <person name="Evtushenko L."/>
        </authorList>
    </citation>
    <scope>NUCLEOTIDE SEQUENCE</scope>
    <source>
        <strain evidence="1">VKM Ac-2007</strain>
    </source>
</reference>
<accession>A0A9W6HZB8</accession>
<reference evidence="1" key="1">
    <citation type="journal article" date="2014" name="Int. J. Syst. Evol. Microbiol.">
        <title>Complete genome sequence of Corynebacterium casei LMG S-19264T (=DSM 44701T), isolated from a smear-ripened cheese.</title>
        <authorList>
            <consortium name="US DOE Joint Genome Institute (JGI-PGF)"/>
            <person name="Walter F."/>
            <person name="Albersmeier A."/>
            <person name="Kalinowski J."/>
            <person name="Ruckert C."/>
        </authorList>
    </citation>
    <scope>NUCLEOTIDE SEQUENCE</scope>
    <source>
        <strain evidence="1">VKM Ac-2007</strain>
    </source>
</reference>
<comment type="caution">
    <text evidence="1">The sequence shown here is derived from an EMBL/GenBank/DDBJ whole genome shotgun (WGS) entry which is preliminary data.</text>
</comment>
<evidence type="ECO:0008006" key="3">
    <source>
        <dbReference type="Google" id="ProtNLM"/>
    </source>
</evidence>
<name>A0A9W6HZB8_9ACTN</name>
<protein>
    <recommendedName>
        <fullName evidence="3">HTH cro/C1-type domain-containing protein</fullName>
    </recommendedName>
</protein>
<dbReference type="AlphaFoldDB" id="A0A9W6HZB8"/>
<evidence type="ECO:0000313" key="2">
    <source>
        <dbReference type="Proteomes" id="UP001143474"/>
    </source>
</evidence>
<gene>
    <name evidence="1" type="ORF">GCM10017600_15540</name>
</gene>
<dbReference type="InterPro" id="IPR010982">
    <property type="entry name" value="Lambda_DNA-bd_dom_sf"/>
</dbReference>
<dbReference type="Proteomes" id="UP001143474">
    <property type="component" value="Unassembled WGS sequence"/>
</dbReference>
<organism evidence="1 2">
    <name type="scientific">Streptosporangium carneum</name>
    <dbReference type="NCBI Taxonomy" id="47481"/>
    <lineage>
        <taxon>Bacteria</taxon>
        <taxon>Bacillati</taxon>
        <taxon>Actinomycetota</taxon>
        <taxon>Actinomycetes</taxon>
        <taxon>Streptosporangiales</taxon>
        <taxon>Streptosporangiaceae</taxon>
        <taxon>Streptosporangium</taxon>
    </lineage>
</organism>
<dbReference type="EMBL" id="BSEV01000002">
    <property type="protein sequence ID" value="GLK08149.1"/>
    <property type="molecule type" value="Genomic_DNA"/>
</dbReference>
<dbReference type="InterPro" id="IPR001387">
    <property type="entry name" value="Cro/C1-type_HTH"/>
</dbReference>
<evidence type="ECO:0000313" key="1">
    <source>
        <dbReference type="EMBL" id="GLK08149.1"/>
    </source>
</evidence>